<proteinExistence type="predicted"/>
<name>A0ACC0CP15_9PEZI</name>
<sequence length="155" mass="17903">MCFQIAEFRVAFKVTFITFLLFYSSMLVGVVNSRPHTCLKKTADSLINGAANYLRPGFSDVHYKICSYLAVTEDPLSPINHVHNCSWRHFIPSVRFHLSHHPGIPHRFPTSIYNHPFNWKSWIPHPLIGLKVQKTRTIEKSHRSFHLIRPSPSPS</sequence>
<dbReference type="Proteomes" id="UP001497680">
    <property type="component" value="Unassembled WGS sequence"/>
</dbReference>
<evidence type="ECO:0000313" key="1">
    <source>
        <dbReference type="EMBL" id="KAI6082143.1"/>
    </source>
</evidence>
<dbReference type="EMBL" id="MU394377">
    <property type="protein sequence ID" value="KAI6082143.1"/>
    <property type="molecule type" value="Genomic_DNA"/>
</dbReference>
<gene>
    <name evidence="1" type="ORF">F4821DRAFT_219690</name>
</gene>
<keyword evidence="2" id="KW-1185">Reference proteome</keyword>
<accession>A0ACC0CP15</accession>
<reference evidence="1 2" key="1">
    <citation type="journal article" date="2022" name="New Phytol.">
        <title>Ecological generalism drives hyperdiversity of secondary metabolite gene clusters in xylarialean endophytes.</title>
        <authorList>
            <person name="Franco M.E.E."/>
            <person name="Wisecaver J.H."/>
            <person name="Arnold A.E."/>
            <person name="Ju Y.M."/>
            <person name="Slot J.C."/>
            <person name="Ahrendt S."/>
            <person name="Moore L.P."/>
            <person name="Eastman K.E."/>
            <person name="Scott K."/>
            <person name="Konkel Z."/>
            <person name="Mondo S.J."/>
            <person name="Kuo A."/>
            <person name="Hayes R.D."/>
            <person name="Haridas S."/>
            <person name="Andreopoulos B."/>
            <person name="Riley R."/>
            <person name="LaButti K."/>
            <person name="Pangilinan J."/>
            <person name="Lipzen A."/>
            <person name="Amirebrahimi M."/>
            <person name="Yan J."/>
            <person name="Adam C."/>
            <person name="Keymanesh K."/>
            <person name="Ng V."/>
            <person name="Louie K."/>
            <person name="Northen T."/>
            <person name="Drula E."/>
            <person name="Henrissat B."/>
            <person name="Hsieh H.M."/>
            <person name="Youens-Clark K."/>
            <person name="Lutzoni F."/>
            <person name="Miadlikowska J."/>
            <person name="Eastwood D.C."/>
            <person name="Hamelin R.C."/>
            <person name="Grigoriev I.V."/>
            <person name="U'Ren J.M."/>
        </authorList>
    </citation>
    <scope>NUCLEOTIDE SEQUENCE [LARGE SCALE GENOMIC DNA]</scope>
    <source>
        <strain evidence="1 2">ER1909</strain>
    </source>
</reference>
<comment type="caution">
    <text evidence="1">The sequence shown here is derived from an EMBL/GenBank/DDBJ whole genome shotgun (WGS) entry which is preliminary data.</text>
</comment>
<evidence type="ECO:0000313" key="2">
    <source>
        <dbReference type="Proteomes" id="UP001497680"/>
    </source>
</evidence>
<organism evidence="1 2">
    <name type="scientific">Hypoxylon rubiginosum</name>
    <dbReference type="NCBI Taxonomy" id="110542"/>
    <lineage>
        <taxon>Eukaryota</taxon>
        <taxon>Fungi</taxon>
        <taxon>Dikarya</taxon>
        <taxon>Ascomycota</taxon>
        <taxon>Pezizomycotina</taxon>
        <taxon>Sordariomycetes</taxon>
        <taxon>Xylariomycetidae</taxon>
        <taxon>Xylariales</taxon>
        <taxon>Hypoxylaceae</taxon>
        <taxon>Hypoxylon</taxon>
    </lineage>
</organism>
<protein>
    <submittedName>
        <fullName evidence="1">Uncharacterized protein</fullName>
    </submittedName>
</protein>